<name>A0A2K8QJC9_9GAMM</name>
<dbReference type="InterPro" id="IPR054712">
    <property type="entry name" value="Cas3-like_dom"/>
</dbReference>
<dbReference type="InterPro" id="IPR006483">
    <property type="entry name" value="CRISPR-assoc_Cas3_HD"/>
</dbReference>
<keyword evidence="8" id="KW-0067">ATP-binding</keyword>
<dbReference type="KEGG" id="dfn:CVE23_01920"/>
<reference evidence="12" key="1">
    <citation type="journal article" date="2018" name="Genome Announc.">
        <title>Complete genome sequence of a Dickeya fangzhongdai type strain causing bleeding canker of pear tree trunks.</title>
        <authorList>
            <person name="Zhao Y."/>
            <person name="Tian Y."/>
            <person name="Li X."/>
            <person name="Hu B."/>
        </authorList>
    </citation>
    <scope>NUCLEOTIDE SEQUENCE [LARGE SCALE GENOMIC DNA]</scope>
    <source>
        <strain evidence="12">DSM 101947</strain>
    </source>
</reference>
<evidence type="ECO:0000256" key="3">
    <source>
        <dbReference type="ARBA" id="ARBA00022722"/>
    </source>
</evidence>
<proteinExistence type="inferred from homology"/>
<accession>A0A2K8QJC9</accession>
<evidence type="ECO:0000259" key="10">
    <source>
        <dbReference type="PROSITE" id="PS51643"/>
    </source>
</evidence>
<dbReference type="SMART" id="SM00487">
    <property type="entry name" value="DEXDc"/>
    <property type="match status" value="1"/>
</dbReference>
<gene>
    <name evidence="11" type="ORF">CVE23_01920</name>
</gene>
<evidence type="ECO:0000256" key="5">
    <source>
        <dbReference type="ARBA" id="ARBA00022741"/>
    </source>
</evidence>
<dbReference type="GO" id="GO:0005524">
    <property type="term" value="F:ATP binding"/>
    <property type="evidence" value="ECO:0007669"/>
    <property type="project" value="UniProtKB-KW"/>
</dbReference>
<dbReference type="AlphaFoldDB" id="A0A2K8QJC9"/>
<evidence type="ECO:0000256" key="7">
    <source>
        <dbReference type="ARBA" id="ARBA00022806"/>
    </source>
</evidence>
<dbReference type="Gene3D" id="3.40.50.300">
    <property type="entry name" value="P-loop containing nucleotide triphosphate hydrolases"/>
    <property type="match status" value="2"/>
</dbReference>
<dbReference type="PROSITE" id="PS51643">
    <property type="entry name" value="HD_CAS3"/>
    <property type="match status" value="1"/>
</dbReference>
<dbReference type="PANTHER" id="PTHR47963">
    <property type="entry name" value="DEAD-BOX ATP-DEPENDENT RNA HELICASE 47, MITOCHONDRIAL"/>
    <property type="match status" value="1"/>
</dbReference>
<dbReference type="InterPro" id="IPR038257">
    <property type="entry name" value="CRISPR-assoc_Cas3_HD_sf"/>
</dbReference>
<evidence type="ECO:0000256" key="4">
    <source>
        <dbReference type="ARBA" id="ARBA00022723"/>
    </source>
</evidence>
<dbReference type="SUPFAM" id="SSF52540">
    <property type="entry name" value="P-loop containing nucleoside triphosphate hydrolases"/>
    <property type="match status" value="1"/>
</dbReference>
<dbReference type="GO" id="GO:0016787">
    <property type="term" value="F:hydrolase activity"/>
    <property type="evidence" value="ECO:0007669"/>
    <property type="project" value="UniProtKB-KW"/>
</dbReference>
<dbReference type="InterPro" id="IPR014001">
    <property type="entry name" value="Helicase_ATP-bd"/>
</dbReference>
<dbReference type="Gene3D" id="1.10.3210.30">
    <property type="match status" value="1"/>
</dbReference>
<evidence type="ECO:0000256" key="1">
    <source>
        <dbReference type="ARBA" id="ARBA00006847"/>
    </source>
</evidence>
<keyword evidence="12" id="KW-1185">Reference proteome</keyword>
<dbReference type="Pfam" id="PF22590">
    <property type="entry name" value="Cas3-like_C_2"/>
    <property type="match status" value="1"/>
</dbReference>
<dbReference type="InterPro" id="IPR027417">
    <property type="entry name" value="P-loop_NTPase"/>
</dbReference>
<dbReference type="InterPro" id="IPR006474">
    <property type="entry name" value="Helicase_Cas3_CRISPR-ass_core"/>
</dbReference>
<evidence type="ECO:0000256" key="2">
    <source>
        <dbReference type="ARBA" id="ARBA00009046"/>
    </source>
</evidence>
<dbReference type="PANTHER" id="PTHR47963:SF9">
    <property type="entry name" value="CRISPR-ASSOCIATED ENDONUCLEASE_HELICASE CAS3"/>
    <property type="match status" value="1"/>
</dbReference>
<sequence length="921" mass="103106">MPEAVHSELLSESYFRYWGKARTFSNNENGAPYHLLPYHCLDVAACGYWLVKNNRFHVRDHLQALGLDEECAALWLAWFLAWHDIGKFARGFQQLYQNPAAPLVRGAGQAYSMRHDSLGLWLWRFKLHDNWREQTDWLPATSRPEKLHYAMDVWLRLVCGHHGQPPREEGNGALAFHPDDILAAQAYLADLHAVFPELTAFPDSFSDKNWRVLLQQKSWPLAGSVVLADWLGSSQDDFPYRAEPTLTLAQYWRQCALPQAERSVSRLPAAAVAAPFTGMRNLFPFITRPTPLQQQAMAVEIDAPGPQLFVLEDVTGAGKTEAALALAHRLMSAGRGDGLYVGLPTMATANAMYRRLAKAYRALFDERVAPSLMLAHGARDMVTDFRLSLWGPAQAGQMRYGPDNEDSASAACNQWFADSRKKALLADVGVGTLDQALMAVMAFRHQSLRLLGLGGKILLLDEVHAYDAYTGRLLESLLTFHAGQGGSAIILTATLAASQRERLVQAFCRGMQQPPGRLAEQAGYPWFTQVSAQALREWPVETRAEVRRTVTVDWLSRRSEAIALIRQAVAAGQCVCWIRNTVDEAIDAWRQLRQCSEITADDVLLFHSRFAFCDRMVIEDTAVERFGKHSTGAQRRGKVLIATQVVEQSLDIDVDVMISDLAPVDLLIQRAGRLQRHIRRADGRCKQLDDAAPQQDDRAPPVLWVLAPQWQPEAGPDWLGVELSGTGAVYQHHAVLWRTQAMLRECGALRMPEEARLLIDSVYEQRIPAPAALEERGYQAEGKSLGDRTIASQSSLAFELGYCAAAGQRGWRDDAELFTRSGETSQDVYLAWRADSDDALPQPYAGEGEFGWEKSRLSVRQHWWQQHEKQWPTLQGDALERFRQQLHRPGAEVLLLALGEAAAFYSERQGLTPVADSQITC</sequence>
<dbReference type="Pfam" id="PF18019">
    <property type="entry name" value="Cas3_HD"/>
    <property type="match status" value="1"/>
</dbReference>
<dbReference type="RefSeq" id="WP_100848742.1">
    <property type="nucleotide sequence ID" value="NZ_BMJF01000011.1"/>
</dbReference>
<feature type="domain" description="HD Cas3-type" evidence="10">
    <location>
        <begin position="29"/>
        <end position="231"/>
    </location>
</feature>
<keyword evidence="6" id="KW-0378">Hydrolase</keyword>
<comment type="similarity">
    <text evidence="1">In the N-terminal section; belongs to the CRISPR-associated nuclease Cas3-HD family.</text>
</comment>
<dbReference type="CDD" id="cd09641">
    <property type="entry name" value="Cas3''_I"/>
    <property type="match status" value="1"/>
</dbReference>
<dbReference type="NCBIfam" id="TIGR01587">
    <property type="entry name" value="cas3_core"/>
    <property type="match status" value="1"/>
</dbReference>
<dbReference type="GeneID" id="66563100"/>
<dbReference type="GO" id="GO:0003723">
    <property type="term" value="F:RNA binding"/>
    <property type="evidence" value="ECO:0007669"/>
    <property type="project" value="TreeGrafter"/>
</dbReference>
<keyword evidence="11" id="KW-0255">Endonuclease</keyword>
<dbReference type="GO" id="GO:0003724">
    <property type="term" value="F:RNA helicase activity"/>
    <property type="evidence" value="ECO:0007669"/>
    <property type="project" value="TreeGrafter"/>
</dbReference>
<keyword evidence="4" id="KW-0479">Metal-binding</keyword>
<dbReference type="InterPro" id="IPR050547">
    <property type="entry name" value="DEAD_box_RNA_helicases"/>
</dbReference>
<dbReference type="GO" id="GO:0004519">
    <property type="term" value="F:endonuclease activity"/>
    <property type="evidence" value="ECO:0007669"/>
    <property type="project" value="UniProtKB-KW"/>
</dbReference>
<keyword evidence="3" id="KW-0540">Nuclease</keyword>
<evidence type="ECO:0000256" key="9">
    <source>
        <dbReference type="ARBA" id="ARBA00023118"/>
    </source>
</evidence>
<dbReference type="EMBL" id="CP025003">
    <property type="protein sequence ID" value="ATZ92840.1"/>
    <property type="molecule type" value="Genomic_DNA"/>
</dbReference>
<dbReference type="Proteomes" id="UP000231901">
    <property type="component" value="Chromosome"/>
</dbReference>
<evidence type="ECO:0000313" key="11">
    <source>
        <dbReference type="EMBL" id="ATZ92840.1"/>
    </source>
</evidence>
<keyword evidence="5" id="KW-0547">Nucleotide-binding</keyword>
<dbReference type="GO" id="GO:0051607">
    <property type="term" value="P:defense response to virus"/>
    <property type="evidence" value="ECO:0007669"/>
    <property type="project" value="UniProtKB-KW"/>
</dbReference>
<comment type="similarity">
    <text evidence="2">In the central section; belongs to the CRISPR-associated helicase Cas3 family.</text>
</comment>
<dbReference type="GO" id="GO:0046872">
    <property type="term" value="F:metal ion binding"/>
    <property type="evidence" value="ECO:0007669"/>
    <property type="project" value="UniProtKB-KW"/>
</dbReference>
<evidence type="ECO:0000256" key="8">
    <source>
        <dbReference type="ARBA" id="ARBA00022840"/>
    </source>
</evidence>
<keyword evidence="9" id="KW-0051">Antiviral defense</keyword>
<keyword evidence="7" id="KW-0347">Helicase</keyword>
<evidence type="ECO:0000256" key="6">
    <source>
        <dbReference type="ARBA" id="ARBA00022801"/>
    </source>
</evidence>
<organism evidence="11 12">
    <name type="scientific">Dickeya fangzhongdai</name>
    <dbReference type="NCBI Taxonomy" id="1778540"/>
    <lineage>
        <taxon>Bacteria</taxon>
        <taxon>Pseudomonadati</taxon>
        <taxon>Pseudomonadota</taxon>
        <taxon>Gammaproteobacteria</taxon>
        <taxon>Enterobacterales</taxon>
        <taxon>Pectobacteriaceae</taxon>
        <taxon>Dickeya</taxon>
    </lineage>
</organism>
<dbReference type="NCBIfam" id="TIGR01596">
    <property type="entry name" value="cas3_HD"/>
    <property type="match status" value="1"/>
</dbReference>
<protein>
    <submittedName>
        <fullName evidence="11">CRISPR-associated helicase/endonuclease Cas3</fullName>
    </submittedName>
</protein>
<evidence type="ECO:0000313" key="12">
    <source>
        <dbReference type="Proteomes" id="UP000231901"/>
    </source>
</evidence>